<organism evidence="1">
    <name type="scientific">viral metagenome</name>
    <dbReference type="NCBI Taxonomy" id="1070528"/>
    <lineage>
        <taxon>unclassified sequences</taxon>
        <taxon>metagenomes</taxon>
        <taxon>organismal metagenomes</taxon>
    </lineage>
</organism>
<proteinExistence type="predicted"/>
<sequence>MIRGMISYSPKEIARYARYASNALFPYPTRDKIVCSKYNNNTTNFIYTTRAPLEKEVISLKRGSSVIDLTKYINQ</sequence>
<dbReference type="EMBL" id="MN740221">
    <property type="protein sequence ID" value="QHT94448.1"/>
    <property type="molecule type" value="Genomic_DNA"/>
</dbReference>
<name>A0A6C0IMM2_9ZZZZ</name>
<evidence type="ECO:0000313" key="1">
    <source>
        <dbReference type="EMBL" id="QHT94448.1"/>
    </source>
</evidence>
<dbReference type="AlphaFoldDB" id="A0A6C0IMM2"/>
<accession>A0A6C0IMM2</accession>
<reference evidence="1" key="1">
    <citation type="journal article" date="2020" name="Nature">
        <title>Giant virus diversity and host interactions through global metagenomics.</title>
        <authorList>
            <person name="Schulz F."/>
            <person name="Roux S."/>
            <person name="Paez-Espino D."/>
            <person name="Jungbluth S."/>
            <person name="Walsh D.A."/>
            <person name="Denef V.J."/>
            <person name="McMahon K.D."/>
            <person name="Konstantinidis K.T."/>
            <person name="Eloe-Fadrosh E.A."/>
            <person name="Kyrpides N.C."/>
            <person name="Woyke T."/>
        </authorList>
    </citation>
    <scope>NUCLEOTIDE SEQUENCE</scope>
    <source>
        <strain evidence="1">GVMAG-M-3300024258-28</strain>
    </source>
</reference>
<protein>
    <submittedName>
        <fullName evidence="1">Uncharacterized protein</fullName>
    </submittedName>
</protein>